<organism evidence="2 3">
    <name type="scientific">Actinomadura macrotermitis</name>
    <dbReference type="NCBI Taxonomy" id="2585200"/>
    <lineage>
        <taxon>Bacteria</taxon>
        <taxon>Bacillati</taxon>
        <taxon>Actinomycetota</taxon>
        <taxon>Actinomycetes</taxon>
        <taxon>Streptosporangiales</taxon>
        <taxon>Thermomonosporaceae</taxon>
        <taxon>Actinomadura</taxon>
    </lineage>
</organism>
<reference evidence="2 3" key="1">
    <citation type="submission" date="2019-10" db="EMBL/GenBank/DDBJ databases">
        <title>Actinomadura rubteroloni sp. nov. and Actinomadura macrotermitis sp. nov., isolated from the gut of fungus growing-termite Macrotermes natalensis.</title>
        <authorList>
            <person name="Benndorf R."/>
            <person name="Martin K."/>
            <person name="Kuefner M."/>
            <person name="De Beer W."/>
            <person name="Kaster A.-K."/>
            <person name="Vollmers J."/>
            <person name="Poulsen M."/>
            <person name="Beemelmanns C."/>
        </authorList>
    </citation>
    <scope>NUCLEOTIDE SEQUENCE [LARGE SCALE GENOMIC DNA]</scope>
    <source>
        <strain evidence="2 3">RB68</strain>
    </source>
</reference>
<evidence type="ECO:0000313" key="3">
    <source>
        <dbReference type="Proteomes" id="UP000487268"/>
    </source>
</evidence>
<feature type="region of interest" description="Disordered" evidence="1">
    <location>
        <begin position="74"/>
        <end position="112"/>
    </location>
</feature>
<protein>
    <recommendedName>
        <fullName evidence="4">Lipoprotein</fullName>
    </recommendedName>
</protein>
<keyword evidence="3" id="KW-1185">Reference proteome</keyword>
<dbReference type="Proteomes" id="UP000487268">
    <property type="component" value="Unassembled WGS sequence"/>
</dbReference>
<sequence>MRVRVALLCALALTGCADGKKGEAPHERYPVTQIWFDETTLAAAVPEKTRVRIWVRLDGRRIAAFHSTVRRSDGTPVYESDWTAGRPKDFRSREWPDCQEHTEPPPSPRLTTLDDLLEDVLGPRTRPADARPVRGTAGAWEISRGVGVLRIIEHGGYLDREVETYSTKGRIAGRITGARTAPAAALPAWEQNWSSCRPATTEPRS</sequence>
<dbReference type="EMBL" id="WEGH01000001">
    <property type="protein sequence ID" value="MQY03955.1"/>
    <property type="molecule type" value="Genomic_DNA"/>
</dbReference>
<name>A0A7K0BRX9_9ACTN</name>
<evidence type="ECO:0008006" key="4">
    <source>
        <dbReference type="Google" id="ProtNLM"/>
    </source>
</evidence>
<feature type="compositionally biased region" description="Basic and acidic residues" evidence="1">
    <location>
        <begin position="86"/>
        <end position="103"/>
    </location>
</feature>
<comment type="caution">
    <text evidence="2">The sequence shown here is derived from an EMBL/GenBank/DDBJ whole genome shotgun (WGS) entry which is preliminary data.</text>
</comment>
<proteinExistence type="predicted"/>
<gene>
    <name evidence="2" type="ORF">ACRB68_20010</name>
</gene>
<evidence type="ECO:0000313" key="2">
    <source>
        <dbReference type="EMBL" id="MQY03955.1"/>
    </source>
</evidence>
<dbReference type="AlphaFoldDB" id="A0A7K0BRX9"/>
<accession>A0A7K0BRX9</accession>
<evidence type="ECO:0000256" key="1">
    <source>
        <dbReference type="SAM" id="MobiDB-lite"/>
    </source>
</evidence>
<dbReference type="PROSITE" id="PS51257">
    <property type="entry name" value="PROKAR_LIPOPROTEIN"/>
    <property type="match status" value="1"/>
</dbReference>